<dbReference type="EMBL" id="PSRQ01000012">
    <property type="protein sequence ID" value="PWU24110.1"/>
    <property type="molecule type" value="Genomic_DNA"/>
</dbReference>
<evidence type="ECO:0000256" key="1">
    <source>
        <dbReference type="SAM" id="Phobius"/>
    </source>
</evidence>
<dbReference type="AlphaFoldDB" id="A0A317JRF3"/>
<keyword evidence="1" id="KW-1133">Transmembrane helix</keyword>
<sequence length="181" mass="20212">RHIIGLSGFSIYAPAALAVVLLRTGIVSGIVVFIALLFIAIIGKQLIRYLKLEYVPRTAMLLWFVAVGTFLMIAVSTVLPTHIFYTIDMLPLLLLMLLTEDFMGTQSELAWHIVVERSLQMMTLAVLGAFIIGMRIVQEFVLVNPEVVIAGIGLINFMVGKYLGLRLTEYLRFKPIIDAEE</sequence>
<organism evidence="3 4">
    <name type="scientific">Candidatus Cerribacteria bacterium 'Amazon FNV 2010 28 9'</name>
    <dbReference type="NCBI Taxonomy" id="2081795"/>
    <lineage>
        <taxon>Bacteria</taxon>
        <taxon>Candidatus Cerribacteria</taxon>
    </lineage>
</organism>
<reference evidence="3 4" key="1">
    <citation type="submission" date="2018-02" db="EMBL/GenBank/DDBJ databases">
        <title>Genomic Reconstructions from Amazon Rainforest and Pasture Soil Reveal Novel Insights into the Physiology of Candidate Phyla in Tropical Sites.</title>
        <authorList>
            <person name="Kroeger M.E."/>
            <person name="Delmont T."/>
            <person name="Eren A.M."/>
            <person name="Guo J."/>
            <person name="Meyer K.M."/>
            <person name="Khan K."/>
            <person name="Rodrigues J.L.M."/>
            <person name="Bohannan B.J.M."/>
            <person name="Tringe S."/>
            <person name="Borges C.D."/>
            <person name="Tiedje J."/>
            <person name="Tsai S.M."/>
            <person name="Nusslein K."/>
        </authorList>
    </citation>
    <scope>NUCLEOTIDE SEQUENCE [LARGE SCALE GENOMIC DNA]</scope>
    <source>
        <strain evidence="3">Amazon FNV 2010 28 9</strain>
    </source>
</reference>
<feature type="domain" description="7 transmembrane helices usually fused to an inactive transglutaminase" evidence="2">
    <location>
        <begin position="1"/>
        <end position="176"/>
    </location>
</feature>
<dbReference type="Pfam" id="PF14402">
    <property type="entry name" value="7TM_transglut"/>
    <property type="match status" value="1"/>
</dbReference>
<feature type="transmembrane region" description="Helical" evidence="1">
    <location>
        <begin position="15"/>
        <end position="42"/>
    </location>
</feature>
<accession>A0A317JRF3</accession>
<comment type="caution">
    <text evidence="3">The sequence shown here is derived from an EMBL/GenBank/DDBJ whole genome shotgun (WGS) entry which is preliminary data.</text>
</comment>
<proteinExistence type="predicted"/>
<feature type="non-terminal residue" evidence="3">
    <location>
        <position position="1"/>
    </location>
</feature>
<dbReference type="InterPro" id="IPR025840">
    <property type="entry name" value="7TM_transglut"/>
</dbReference>
<keyword evidence="1" id="KW-0472">Membrane</keyword>
<name>A0A317JRF3_9BACT</name>
<feature type="transmembrane region" description="Helical" evidence="1">
    <location>
        <begin position="143"/>
        <end position="164"/>
    </location>
</feature>
<feature type="transmembrane region" description="Helical" evidence="1">
    <location>
        <begin position="54"/>
        <end position="76"/>
    </location>
</feature>
<dbReference type="Proteomes" id="UP000246104">
    <property type="component" value="Unassembled WGS sequence"/>
</dbReference>
<protein>
    <recommendedName>
        <fullName evidence="2">7 transmembrane helices usually fused to an inactive transglutaminase domain-containing protein</fullName>
    </recommendedName>
</protein>
<evidence type="ECO:0000313" key="3">
    <source>
        <dbReference type="EMBL" id="PWU24110.1"/>
    </source>
</evidence>
<keyword evidence="1" id="KW-0812">Transmembrane</keyword>
<feature type="transmembrane region" description="Helical" evidence="1">
    <location>
        <begin position="119"/>
        <end position="137"/>
    </location>
</feature>
<evidence type="ECO:0000313" key="4">
    <source>
        <dbReference type="Proteomes" id="UP000246104"/>
    </source>
</evidence>
<gene>
    <name evidence="3" type="ORF">C5B42_00670</name>
</gene>
<evidence type="ECO:0000259" key="2">
    <source>
        <dbReference type="Pfam" id="PF14402"/>
    </source>
</evidence>